<comment type="caution">
    <text evidence="2">The sequence shown here is derived from an EMBL/GenBank/DDBJ whole genome shotgun (WGS) entry which is preliminary data.</text>
</comment>
<accession>A0ABT7WDD4</accession>
<dbReference type="InterPro" id="IPR038653">
    <property type="entry name" value="Put_CMD_sf"/>
</dbReference>
<reference evidence="2" key="1">
    <citation type="submission" date="2023-06" db="EMBL/GenBank/DDBJ databases">
        <title>Robiginitalea aurantiacus sp. nov. and Algoriphagus sediminis sp. nov., isolated from coastal sediment.</title>
        <authorList>
            <person name="Zhou Z.Y."/>
            <person name="An J."/>
            <person name="Jia Y.W."/>
            <person name="Du Z.J."/>
        </authorList>
    </citation>
    <scope>NUCLEOTIDE SEQUENCE</scope>
    <source>
        <strain evidence="2">M39</strain>
    </source>
</reference>
<name>A0ABT7WDD4_9FLAO</name>
<dbReference type="RefSeq" id="WP_289724270.1">
    <property type="nucleotide sequence ID" value="NZ_JAUDUY010000002.1"/>
</dbReference>
<proteinExistence type="predicted"/>
<dbReference type="Proteomes" id="UP001174839">
    <property type="component" value="Unassembled WGS sequence"/>
</dbReference>
<dbReference type="PROSITE" id="PS51257">
    <property type="entry name" value="PROKAR_LIPOPROTEIN"/>
    <property type="match status" value="1"/>
</dbReference>
<gene>
    <name evidence="2" type="ORF">QU605_05470</name>
</gene>
<evidence type="ECO:0000259" key="1">
    <source>
        <dbReference type="Pfam" id="PF13201"/>
    </source>
</evidence>
<protein>
    <submittedName>
        <fullName evidence="2">PCMD domain-containing protein</fullName>
    </submittedName>
</protein>
<sequence length="359" mass="38575">MKKVVLYLLVILVSTMSCIGEDYFGRSKFGNIKEISVSNQASSARILNDSVKVLVEIPAGVDLSTITLEKLEVSSFATADKTVGDVLDLNTPQIITVTAEDGSTYPWKIESFVAADNPQLDNYELNLWYKTSTDYFEPGADASSTIWGTGNPGTQILNKLATTPLDLGGGNLSARMETLDNGPISGAFGAPISAGSIFTGVFNSDKIDPSNPEAAIEFGTPFAGRPAKLRLKYAYTPGPSNKDKNGNVLAYGDACDIYALLEVRAGGRTERLATAWLRSETPQSDLTEIEVDFTYGELDGSFPDYTRPVNQGYVSRDSANFILPTHITFVASSSFDGANFAGAIGSVLIVDDVEMVYEE</sequence>
<dbReference type="InterPro" id="IPR025112">
    <property type="entry name" value="PCMD"/>
</dbReference>
<evidence type="ECO:0000313" key="2">
    <source>
        <dbReference type="EMBL" id="MDM9630908.1"/>
    </source>
</evidence>
<dbReference type="Gene3D" id="2.60.120.890">
    <property type="entry name" value="BT2081, beta-jelly-roll domain"/>
    <property type="match status" value="1"/>
</dbReference>
<dbReference type="EMBL" id="JAUDUY010000002">
    <property type="protein sequence ID" value="MDM9630908.1"/>
    <property type="molecule type" value="Genomic_DNA"/>
</dbReference>
<keyword evidence="3" id="KW-1185">Reference proteome</keyword>
<feature type="domain" description="Putative carbohydrate metabolism" evidence="1">
    <location>
        <begin position="135"/>
        <end position="355"/>
    </location>
</feature>
<evidence type="ECO:0000313" key="3">
    <source>
        <dbReference type="Proteomes" id="UP001174839"/>
    </source>
</evidence>
<dbReference type="Gene3D" id="2.60.40.2340">
    <property type="match status" value="1"/>
</dbReference>
<organism evidence="2 3">
    <name type="scientific">Robiginitalea aurantiaca</name>
    <dbReference type="NCBI Taxonomy" id="3056915"/>
    <lineage>
        <taxon>Bacteria</taxon>
        <taxon>Pseudomonadati</taxon>
        <taxon>Bacteroidota</taxon>
        <taxon>Flavobacteriia</taxon>
        <taxon>Flavobacteriales</taxon>
        <taxon>Flavobacteriaceae</taxon>
        <taxon>Robiginitalea</taxon>
    </lineage>
</organism>
<dbReference type="Pfam" id="PF13201">
    <property type="entry name" value="PCMD"/>
    <property type="match status" value="1"/>
</dbReference>